<comment type="subcellular location">
    <subcellularLocation>
        <location evidence="1">Cell membrane</location>
        <topology evidence="1">Multi-pass membrane protein</topology>
    </subcellularLocation>
</comment>
<comment type="similarity">
    <text evidence="2">Belongs to the VirD4/TraG family.</text>
</comment>
<dbReference type="Gene3D" id="3.40.50.300">
    <property type="entry name" value="P-loop containing nucleotide triphosphate hydrolases"/>
    <property type="match status" value="1"/>
</dbReference>
<dbReference type="InterPro" id="IPR027417">
    <property type="entry name" value="P-loop_NTPase"/>
</dbReference>
<evidence type="ECO:0000256" key="5">
    <source>
        <dbReference type="ARBA" id="ARBA00022989"/>
    </source>
</evidence>
<evidence type="ECO:0000313" key="10">
    <source>
        <dbReference type="Proteomes" id="UP001055200"/>
    </source>
</evidence>
<dbReference type="PANTHER" id="PTHR37937">
    <property type="entry name" value="CONJUGATIVE TRANSFER: DNA TRANSPORT"/>
    <property type="match status" value="1"/>
</dbReference>
<evidence type="ECO:0000256" key="7">
    <source>
        <dbReference type="SAM" id="MobiDB-lite"/>
    </source>
</evidence>
<evidence type="ECO:0000313" key="9">
    <source>
        <dbReference type="EMBL" id="ULN54805.1"/>
    </source>
</evidence>
<reference evidence="9" key="1">
    <citation type="submission" date="2022-08" db="EMBL/GenBank/DDBJ databases">
        <title>Complete genome sequence of 14 non-tuberculosis mycobacteria type-strains.</title>
        <authorList>
            <person name="Igarashi Y."/>
            <person name="Osugi A."/>
            <person name="Mitarai S."/>
        </authorList>
    </citation>
    <scope>NUCLEOTIDE SEQUENCE</scope>
    <source>
        <strain evidence="9">DSM 45575</strain>
    </source>
</reference>
<proteinExistence type="inferred from homology"/>
<keyword evidence="5 8" id="KW-1133">Transmembrane helix</keyword>
<feature type="transmembrane region" description="Helical" evidence="8">
    <location>
        <begin position="24"/>
        <end position="43"/>
    </location>
</feature>
<keyword evidence="10" id="KW-1185">Reference proteome</keyword>
<keyword evidence="6 8" id="KW-0472">Membrane</keyword>
<dbReference type="RefSeq" id="WP_240172993.1">
    <property type="nucleotide sequence ID" value="NZ_CP092366.2"/>
</dbReference>
<evidence type="ECO:0000256" key="8">
    <source>
        <dbReference type="SAM" id="Phobius"/>
    </source>
</evidence>
<protein>
    <submittedName>
        <fullName evidence="9">Type IV secretory system conjugative DNA transfer family protein</fullName>
    </submittedName>
</protein>
<dbReference type="PANTHER" id="PTHR37937:SF1">
    <property type="entry name" value="CONJUGATIVE TRANSFER: DNA TRANSPORT"/>
    <property type="match status" value="1"/>
</dbReference>
<dbReference type="InterPro" id="IPR051539">
    <property type="entry name" value="T4SS-coupling_protein"/>
</dbReference>
<sequence length="808" mass="84416">MSAGWGPQHQTGLPGGLQFGRPGGYWWAIAVLGAATAAINLAAPASLGTGLTVLLVWIAPAGLGGAVGVHEARTGRVFACHRWVAYALTLILSPACGIAYAAGYFGIRWWPQIAATRQANRVARWEAQAIADADDGTVAWPSLAGGFFGVDDAGKPVLANPRGAALIVGPPGAGKTFSCIAASVAYAPAACVSTTIKTEVMAATAAIRQHKGRAYWFNPGGGDDEPAPNGVQQLKWSPLVDVGSWSAALAVAARLTGPFKPGAGAGGTGSGDHWTDKAESWLAVLLYAASLGGGLEQFAGWTRSPERGLEEVEAALLEAEALNGDQGAYAARSVLDGLSSTADRERSSIASTVSRIMKIYQDPVAVAAGTDPNFNADQFVQSSDTLYITVPMSKVDQYAPLTAGLLESIRAAQESRRQKIDLGHDTQDAPITFVLDEATNTAQLPLPQIASTAGGQGIHLVVAVQEPNQVRQRWGVAGEGFLTLFPDKLILSGMNDDKWATMLSKMSGHFDRLTTRISAGSRSRQNRAGLLFDSPVGSTDAGPAISYQSQRTAQLEPADITGLPEWRALHFSRRGWQLIHMHKFDPDHPIGGPAPAKKPQPGNTGVGGWLARGPGWAANRASPTAVWTAVKVAGVGVAAVIAGAWLLPKLNAPGTATTTTPPTVAATTPAAAHPAPPASQPPEWTANAVNGVVLSGFVYTRPDRCDESNLLPTLTVHTWTPDDKTEVALRCYLATDVAEFAAKAGELDWPEYGPLAVQDYHNVTAPAAAPGGRGALGLERLDPACPGVATLTRDPVLMPARCEIKPTI</sequence>
<feature type="transmembrane region" description="Helical" evidence="8">
    <location>
        <begin position="83"/>
        <end position="107"/>
    </location>
</feature>
<feature type="compositionally biased region" description="Low complexity" evidence="7">
    <location>
        <begin position="658"/>
        <end position="673"/>
    </location>
</feature>
<keyword evidence="3" id="KW-1003">Cell membrane</keyword>
<name>A0ABY3U4A7_9MYCO</name>
<dbReference type="SUPFAM" id="SSF52540">
    <property type="entry name" value="P-loop containing nucleoside triphosphate hydrolases"/>
    <property type="match status" value="1"/>
</dbReference>
<dbReference type="Proteomes" id="UP001055200">
    <property type="component" value="Plasmid unnamed"/>
</dbReference>
<evidence type="ECO:0000256" key="2">
    <source>
        <dbReference type="ARBA" id="ARBA00008806"/>
    </source>
</evidence>
<evidence type="ECO:0000256" key="4">
    <source>
        <dbReference type="ARBA" id="ARBA00022692"/>
    </source>
</evidence>
<keyword evidence="9" id="KW-0614">Plasmid</keyword>
<organism evidence="9 10">
    <name type="scientific">Mycolicibacillus parakoreensis</name>
    <dbReference type="NCBI Taxonomy" id="1069221"/>
    <lineage>
        <taxon>Bacteria</taxon>
        <taxon>Bacillati</taxon>
        <taxon>Actinomycetota</taxon>
        <taxon>Actinomycetes</taxon>
        <taxon>Mycobacteriales</taxon>
        <taxon>Mycobacteriaceae</taxon>
        <taxon>Mycolicibacillus</taxon>
    </lineage>
</organism>
<dbReference type="EMBL" id="CP092366">
    <property type="protein sequence ID" value="ULN54805.1"/>
    <property type="molecule type" value="Genomic_DNA"/>
</dbReference>
<geneLocation type="plasmid" evidence="9 10">
    <name>unnamed</name>
</geneLocation>
<evidence type="ECO:0000256" key="3">
    <source>
        <dbReference type="ARBA" id="ARBA00022475"/>
    </source>
</evidence>
<feature type="region of interest" description="Disordered" evidence="7">
    <location>
        <begin position="658"/>
        <end position="681"/>
    </location>
</feature>
<accession>A0ABY3U4A7</accession>
<keyword evidence="4 8" id="KW-0812">Transmembrane</keyword>
<gene>
    <name evidence="9" type="ORF">MIU77_18845</name>
</gene>
<evidence type="ECO:0000256" key="6">
    <source>
        <dbReference type="ARBA" id="ARBA00023136"/>
    </source>
</evidence>
<evidence type="ECO:0000256" key="1">
    <source>
        <dbReference type="ARBA" id="ARBA00004651"/>
    </source>
</evidence>
<dbReference type="CDD" id="cd01127">
    <property type="entry name" value="TrwB_TraG_TraD_VirD4"/>
    <property type="match status" value="1"/>
</dbReference>
<dbReference type="InterPro" id="IPR003688">
    <property type="entry name" value="TraG/VirD4"/>
</dbReference>
<dbReference type="Pfam" id="PF02534">
    <property type="entry name" value="T4SS-DNA_transf"/>
    <property type="match status" value="1"/>
</dbReference>
<feature type="transmembrane region" description="Helical" evidence="8">
    <location>
        <begin position="49"/>
        <end position="71"/>
    </location>
</feature>